<dbReference type="Proteomes" id="UP000479710">
    <property type="component" value="Unassembled WGS sequence"/>
</dbReference>
<accession>A0A6G1E506</accession>
<evidence type="ECO:0000313" key="1">
    <source>
        <dbReference type="EMBL" id="KAF0919636.1"/>
    </source>
</evidence>
<evidence type="ECO:0000313" key="2">
    <source>
        <dbReference type="Proteomes" id="UP000479710"/>
    </source>
</evidence>
<proteinExistence type="predicted"/>
<keyword evidence="2" id="KW-1185">Reference proteome</keyword>
<comment type="caution">
    <text evidence="1">The sequence shown here is derived from an EMBL/GenBank/DDBJ whole genome shotgun (WGS) entry which is preliminary data.</text>
</comment>
<dbReference type="EMBL" id="SPHZ02000005">
    <property type="protein sequence ID" value="KAF0919636.1"/>
    <property type="molecule type" value="Genomic_DNA"/>
</dbReference>
<sequence>MERTESNEPKEVTAVGATSVECMASHPVNSPHAGSLDATELDVGAATTPITVDSTWKLGSDSQ</sequence>
<reference evidence="1 2" key="1">
    <citation type="submission" date="2019-11" db="EMBL/GenBank/DDBJ databases">
        <title>Whole genome sequence of Oryza granulata.</title>
        <authorList>
            <person name="Li W."/>
        </authorList>
    </citation>
    <scope>NUCLEOTIDE SEQUENCE [LARGE SCALE GENOMIC DNA]</scope>
    <source>
        <strain evidence="2">cv. Menghai</strain>
        <tissue evidence="1">Leaf</tissue>
    </source>
</reference>
<organism evidence="1 2">
    <name type="scientific">Oryza meyeriana var. granulata</name>
    <dbReference type="NCBI Taxonomy" id="110450"/>
    <lineage>
        <taxon>Eukaryota</taxon>
        <taxon>Viridiplantae</taxon>
        <taxon>Streptophyta</taxon>
        <taxon>Embryophyta</taxon>
        <taxon>Tracheophyta</taxon>
        <taxon>Spermatophyta</taxon>
        <taxon>Magnoliopsida</taxon>
        <taxon>Liliopsida</taxon>
        <taxon>Poales</taxon>
        <taxon>Poaceae</taxon>
        <taxon>BOP clade</taxon>
        <taxon>Oryzoideae</taxon>
        <taxon>Oryzeae</taxon>
        <taxon>Oryzinae</taxon>
        <taxon>Oryza</taxon>
        <taxon>Oryza meyeriana</taxon>
    </lineage>
</organism>
<protein>
    <submittedName>
        <fullName evidence="1">Uncharacterized protein</fullName>
    </submittedName>
</protein>
<dbReference type="AlphaFoldDB" id="A0A6G1E506"/>
<gene>
    <name evidence="1" type="ORF">E2562_030750</name>
</gene>
<name>A0A6G1E506_9ORYZ</name>